<name>A0A5C4LJ25_9HYPH</name>
<comment type="caution">
    <text evidence="6">The sequence shown here is derived from an EMBL/GenBank/DDBJ whole genome shotgun (WGS) entry which is preliminary data.</text>
</comment>
<dbReference type="SUPFAM" id="SSF46689">
    <property type="entry name" value="Homeodomain-like"/>
    <property type="match status" value="1"/>
</dbReference>
<dbReference type="GO" id="GO:0003677">
    <property type="term" value="F:DNA binding"/>
    <property type="evidence" value="ECO:0007669"/>
    <property type="project" value="UniProtKB-UniRule"/>
</dbReference>
<organism evidence="6 7">
    <name type="scientific">Methylobacterium terricola</name>
    <dbReference type="NCBI Taxonomy" id="2583531"/>
    <lineage>
        <taxon>Bacteria</taxon>
        <taxon>Pseudomonadati</taxon>
        <taxon>Pseudomonadota</taxon>
        <taxon>Alphaproteobacteria</taxon>
        <taxon>Hyphomicrobiales</taxon>
        <taxon>Methylobacteriaceae</taxon>
        <taxon>Methylobacterium</taxon>
    </lineage>
</organism>
<accession>A0A5C4LJ25</accession>
<evidence type="ECO:0000313" key="7">
    <source>
        <dbReference type="Proteomes" id="UP000305267"/>
    </source>
</evidence>
<dbReference type="PANTHER" id="PTHR47506:SF1">
    <property type="entry name" value="HTH-TYPE TRANSCRIPTIONAL REGULATOR YJDC"/>
    <property type="match status" value="1"/>
</dbReference>
<dbReference type="InterPro" id="IPR009057">
    <property type="entry name" value="Homeodomain-like_sf"/>
</dbReference>
<keyword evidence="1" id="KW-0805">Transcription regulation</keyword>
<keyword evidence="7" id="KW-1185">Reference proteome</keyword>
<evidence type="ECO:0000259" key="5">
    <source>
        <dbReference type="PROSITE" id="PS50977"/>
    </source>
</evidence>
<keyword evidence="2 4" id="KW-0238">DNA-binding</keyword>
<proteinExistence type="predicted"/>
<dbReference type="Proteomes" id="UP000305267">
    <property type="component" value="Unassembled WGS sequence"/>
</dbReference>
<evidence type="ECO:0000256" key="4">
    <source>
        <dbReference type="PROSITE-ProRule" id="PRU00335"/>
    </source>
</evidence>
<reference evidence="6 7" key="1">
    <citation type="submission" date="2019-06" db="EMBL/GenBank/DDBJ databases">
        <title>Genome of Methylobacterium sp. 17Sr1-39.</title>
        <authorList>
            <person name="Seo T."/>
        </authorList>
    </citation>
    <scope>NUCLEOTIDE SEQUENCE [LARGE SCALE GENOMIC DNA]</scope>
    <source>
        <strain evidence="6 7">17Sr1-39</strain>
    </source>
</reference>
<gene>
    <name evidence="6" type="ORF">FF100_08965</name>
</gene>
<evidence type="ECO:0000256" key="1">
    <source>
        <dbReference type="ARBA" id="ARBA00023015"/>
    </source>
</evidence>
<dbReference type="PANTHER" id="PTHR47506">
    <property type="entry name" value="TRANSCRIPTIONAL REGULATORY PROTEIN"/>
    <property type="match status" value="1"/>
</dbReference>
<dbReference type="Pfam" id="PF00440">
    <property type="entry name" value="TetR_N"/>
    <property type="match status" value="1"/>
</dbReference>
<dbReference type="InterPro" id="IPR036271">
    <property type="entry name" value="Tet_transcr_reg_TetR-rel_C_sf"/>
</dbReference>
<feature type="domain" description="HTH tetR-type" evidence="5">
    <location>
        <begin position="3"/>
        <end position="63"/>
    </location>
</feature>
<evidence type="ECO:0000256" key="3">
    <source>
        <dbReference type="ARBA" id="ARBA00023163"/>
    </source>
</evidence>
<dbReference type="AlphaFoldDB" id="A0A5C4LJ25"/>
<dbReference type="InterPro" id="IPR001647">
    <property type="entry name" value="HTH_TetR"/>
</dbReference>
<sequence length="186" mass="20283">MAGDTRERIMESARLTVQDLGYGGLSFRELAKDVGIKSASIHYYFPTKGDLGEAILGRYIDRYAAFLEGLLEAGTEPGALMRHYTDMFRATLLNGNRLCLAGMLSAERNELPAEICAEILRWGEMNESWIARVLALQGTGDPADFRPRAAAVFAAVSGAQMIAHGRHDVALYDDVVAAYRASGLIP</sequence>
<feature type="DNA-binding region" description="H-T-H motif" evidence="4">
    <location>
        <begin position="26"/>
        <end position="45"/>
    </location>
</feature>
<dbReference type="OrthoDB" id="9809772at2"/>
<keyword evidence="3" id="KW-0804">Transcription</keyword>
<dbReference type="PROSITE" id="PS50977">
    <property type="entry name" value="HTH_TETR_2"/>
    <property type="match status" value="1"/>
</dbReference>
<dbReference type="SUPFAM" id="SSF48498">
    <property type="entry name" value="Tetracyclin repressor-like, C-terminal domain"/>
    <property type="match status" value="1"/>
</dbReference>
<evidence type="ECO:0000256" key="2">
    <source>
        <dbReference type="ARBA" id="ARBA00023125"/>
    </source>
</evidence>
<evidence type="ECO:0000313" key="6">
    <source>
        <dbReference type="EMBL" id="TNC14293.1"/>
    </source>
</evidence>
<dbReference type="EMBL" id="VDDA01000003">
    <property type="protein sequence ID" value="TNC14293.1"/>
    <property type="molecule type" value="Genomic_DNA"/>
</dbReference>
<dbReference type="Gene3D" id="1.10.357.10">
    <property type="entry name" value="Tetracycline Repressor, domain 2"/>
    <property type="match status" value="1"/>
</dbReference>
<protein>
    <submittedName>
        <fullName evidence="6">TetR/AcrR family transcriptional regulator</fullName>
    </submittedName>
</protein>